<reference evidence="5 6" key="1">
    <citation type="submission" date="2019-11" db="EMBL/GenBank/DDBJ databases">
        <title>Comparative genomics of hydrocarbon-degrading Desulfosarcina strains.</title>
        <authorList>
            <person name="Watanabe M."/>
            <person name="Kojima H."/>
            <person name="Fukui M."/>
        </authorList>
    </citation>
    <scope>NUCLEOTIDE SEQUENCE [LARGE SCALE GENOMIC DNA]</scope>
    <source>
        <strain evidence="5 6">PP31</strain>
    </source>
</reference>
<feature type="domain" description="HTH marR-type" evidence="4">
    <location>
        <begin position="8"/>
        <end position="142"/>
    </location>
</feature>
<dbReference type="Proteomes" id="UP000427769">
    <property type="component" value="Chromosome"/>
</dbReference>
<accession>A0A5K7Z3T2</accession>
<dbReference type="KEGG" id="dwd:DSCW_16380"/>
<dbReference type="SMART" id="SM00347">
    <property type="entry name" value="HTH_MARR"/>
    <property type="match status" value="1"/>
</dbReference>
<proteinExistence type="predicted"/>
<name>A0A5K7Z3T2_9BACT</name>
<evidence type="ECO:0000313" key="5">
    <source>
        <dbReference type="EMBL" id="BBO74221.1"/>
    </source>
</evidence>
<evidence type="ECO:0000256" key="3">
    <source>
        <dbReference type="ARBA" id="ARBA00023163"/>
    </source>
</evidence>
<keyword evidence="3" id="KW-0804">Transcription</keyword>
<dbReference type="PROSITE" id="PS50995">
    <property type="entry name" value="HTH_MARR_2"/>
    <property type="match status" value="1"/>
</dbReference>
<dbReference type="GO" id="GO:0006950">
    <property type="term" value="P:response to stress"/>
    <property type="evidence" value="ECO:0007669"/>
    <property type="project" value="TreeGrafter"/>
</dbReference>
<dbReference type="AlphaFoldDB" id="A0A5K7Z3T2"/>
<dbReference type="InterPro" id="IPR039422">
    <property type="entry name" value="MarR/SlyA-like"/>
</dbReference>
<dbReference type="GO" id="GO:0003700">
    <property type="term" value="F:DNA-binding transcription factor activity"/>
    <property type="evidence" value="ECO:0007669"/>
    <property type="project" value="InterPro"/>
</dbReference>
<protein>
    <submittedName>
        <fullName evidence="5">Transcriptional regulator</fullName>
    </submittedName>
</protein>
<dbReference type="PANTHER" id="PTHR33164">
    <property type="entry name" value="TRANSCRIPTIONAL REGULATOR, MARR FAMILY"/>
    <property type="match status" value="1"/>
</dbReference>
<evidence type="ECO:0000259" key="4">
    <source>
        <dbReference type="PROSITE" id="PS50995"/>
    </source>
</evidence>
<keyword evidence="2" id="KW-0238">DNA-binding</keyword>
<evidence type="ECO:0000256" key="1">
    <source>
        <dbReference type="ARBA" id="ARBA00023015"/>
    </source>
</evidence>
<dbReference type="SUPFAM" id="SSF46785">
    <property type="entry name" value="Winged helix' DNA-binding domain"/>
    <property type="match status" value="1"/>
</dbReference>
<dbReference type="InterPro" id="IPR000835">
    <property type="entry name" value="HTH_MarR-typ"/>
</dbReference>
<dbReference type="RefSeq" id="WP_155303266.1">
    <property type="nucleotide sequence ID" value="NZ_AP021875.1"/>
</dbReference>
<organism evidence="5 6">
    <name type="scientific">Desulfosarcina widdelii</name>
    <dbReference type="NCBI Taxonomy" id="947919"/>
    <lineage>
        <taxon>Bacteria</taxon>
        <taxon>Pseudomonadati</taxon>
        <taxon>Thermodesulfobacteriota</taxon>
        <taxon>Desulfobacteria</taxon>
        <taxon>Desulfobacterales</taxon>
        <taxon>Desulfosarcinaceae</taxon>
        <taxon>Desulfosarcina</taxon>
    </lineage>
</organism>
<keyword evidence="1" id="KW-0805">Transcription regulation</keyword>
<sequence>MTFSYDRNKSLGHLAGLTSRLLSQALATRFQAADIDMTAEQWGAILVLLDGDAITQKQLGEQLYLEKSSVSRLLDGLERRGWIVRTKDPKDSRQKLVAATPKVLETAERCAVIATALLEDAQRGMTEEEQLVCRSFLSRIIANLHELTG</sequence>
<dbReference type="PRINTS" id="PR00598">
    <property type="entry name" value="HTHMARR"/>
</dbReference>
<dbReference type="InterPro" id="IPR036388">
    <property type="entry name" value="WH-like_DNA-bd_sf"/>
</dbReference>
<dbReference type="Gene3D" id="1.10.10.10">
    <property type="entry name" value="Winged helix-like DNA-binding domain superfamily/Winged helix DNA-binding domain"/>
    <property type="match status" value="1"/>
</dbReference>
<keyword evidence="6" id="KW-1185">Reference proteome</keyword>
<dbReference type="GO" id="GO:0003677">
    <property type="term" value="F:DNA binding"/>
    <property type="evidence" value="ECO:0007669"/>
    <property type="project" value="UniProtKB-KW"/>
</dbReference>
<dbReference type="EMBL" id="AP021875">
    <property type="protein sequence ID" value="BBO74221.1"/>
    <property type="molecule type" value="Genomic_DNA"/>
</dbReference>
<evidence type="ECO:0000256" key="2">
    <source>
        <dbReference type="ARBA" id="ARBA00023125"/>
    </source>
</evidence>
<dbReference type="OrthoDB" id="8906692at2"/>
<dbReference type="PANTHER" id="PTHR33164:SF64">
    <property type="entry name" value="TRANSCRIPTIONAL REGULATOR SLYA"/>
    <property type="match status" value="1"/>
</dbReference>
<dbReference type="Pfam" id="PF12802">
    <property type="entry name" value="MarR_2"/>
    <property type="match status" value="1"/>
</dbReference>
<evidence type="ECO:0000313" key="6">
    <source>
        <dbReference type="Proteomes" id="UP000427769"/>
    </source>
</evidence>
<gene>
    <name evidence="5" type="ORF">DSCW_16380</name>
</gene>
<dbReference type="InterPro" id="IPR036390">
    <property type="entry name" value="WH_DNA-bd_sf"/>
</dbReference>